<protein>
    <submittedName>
        <fullName evidence="2">Uncharacterized protein</fullName>
    </submittedName>
</protein>
<evidence type="ECO:0000313" key="2">
    <source>
        <dbReference type="EMBL" id="MDC9591294.1"/>
    </source>
</evidence>
<dbReference type="EMBL" id="JAQRFI010000070">
    <property type="protein sequence ID" value="MDC9591294.1"/>
    <property type="molecule type" value="Genomic_DNA"/>
</dbReference>
<feature type="transmembrane region" description="Helical" evidence="1">
    <location>
        <begin position="6"/>
        <end position="27"/>
    </location>
</feature>
<keyword evidence="3" id="KW-1185">Reference proteome</keyword>
<evidence type="ECO:0000256" key="1">
    <source>
        <dbReference type="SAM" id="Phobius"/>
    </source>
</evidence>
<dbReference type="Proteomes" id="UP001217178">
    <property type="component" value="Unassembled WGS sequence"/>
</dbReference>
<reference evidence="2 3" key="1">
    <citation type="submission" date="2023-02" db="EMBL/GenBank/DDBJ databases">
        <title>Entomopathogenic bacteria.</title>
        <authorList>
            <person name="Machado R.A."/>
        </authorList>
    </citation>
    <scope>NUCLEOTIDE SEQUENCE [LARGE SCALE GENOMIC DNA]</scope>
    <source>
        <strain evidence="2 3">XENO-10</strain>
    </source>
</reference>
<gene>
    <name evidence="2" type="ORF">PSI23_18875</name>
</gene>
<dbReference type="RefSeq" id="WP_273556524.1">
    <property type="nucleotide sequence ID" value="NZ_JAQRFI010000070.1"/>
</dbReference>
<keyword evidence="1" id="KW-0472">Membrane</keyword>
<organism evidence="2 3">
    <name type="scientific">Xenorhabdus yunnanensis</name>
    <dbReference type="NCBI Taxonomy" id="3025878"/>
    <lineage>
        <taxon>Bacteria</taxon>
        <taxon>Pseudomonadati</taxon>
        <taxon>Pseudomonadota</taxon>
        <taxon>Gammaproteobacteria</taxon>
        <taxon>Enterobacterales</taxon>
        <taxon>Morganellaceae</taxon>
        <taxon>Xenorhabdus</taxon>
    </lineage>
</organism>
<evidence type="ECO:0000313" key="3">
    <source>
        <dbReference type="Proteomes" id="UP001217178"/>
    </source>
</evidence>
<keyword evidence="1" id="KW-1133">Transmembrane helix</keyword>
<keyword evidence="1" id="KW-0812">Transmembrane</keyword>
<comment type="caution">
    <text evidence="2">The sequence shown here is derived from an EMBL/GenBank/DDBJ whole genome shotgun (WGS) entry which is preliminary data.</text>
</comment>
<feature type="transmembrane region" description="Helical" evidence="1">
    <location>
        <begin position="32"/>
        <end position="50"/>
    </location>
</feature>
<proteinExistence type="predicted"/>
<name>A0ABT5LK05_9GAMM</name>
<sequence length="182" mass="21322">MSYFPMQVIAFFIFGVTFLSSLSVFILMKKKFLKVICCGMVLVASGFFAIKSFSGMFGDNYENDTKLYLTAVFASNHSSDSDFLSSIREVRKNAGFESTDIYVNSVWNGIYYFDDRKIPLNIYEINIKWKNEKKDVVEHDCFMFSYANDWENDYMREIKFHNDCSKKDNFISEIKENLNKIL</sequence>
<accession>A0ABT5LK05</accession>